<dbReference type="InterPro" id="IPR036249">
    <property type="entry name" value="Thioredoxin-like_sf"/>
</dbReference>
<dbReference type="PANTHER" id="PTHR42852:SF13">
    <property type="entry name" value="PROTEIN DIPZ"/>
    <property type="match status" value="1"/>
</dbReference>
<organism evidence="3 4">
    <name type="scientific">Candidatus Anaerostipes excrementavium</name>
    <dbReference type="NCBI Taxonomy" id="2838463"/>
    <lineage>
        <taxon>Bacteria</taxon>
        <taxon>Bacillati</taxon>
        <taxon>Bacillota</taxon>
        <taxon>Clostridia</taxon>
        <taxon>Lachnospirales</taxon>
        <taxon>Lachnospiraceae</taxon>
        <taxon>Anaerostipes</taxon>
    </lineage>
</organism>
<dbReference type="InterPro" id="IPR013766">
    <property type="entry name" value="Thioredoxin_domain"/>
</dbReference>
<dbReference type="InterPro" id="IPR008928">
    <property type="entry name" value="6-hairpin_glycosidase_sf"/>
</dbReference>
<reference evidence="3" key="2">
    <citation type="submission" date="2021-04" db="EMBL/GenBank/DDBJ databases">
        <authorList>
            <person name="Gilroy R."/>
        </authorList>
    </citation>
    <scope>NUCLEOTIDE SEQUENCE</scope>
    <source>
        <strain evidence="3">CHK191-13928</strain>
    </source>
</reference>
<dbReference type="InterPro" id="IPR050553">
    <property type="entry name" value="Thioredoxin_ResA/DsbE_sf"/>
</dbReference>
<dbReference type="InterPro" id="IPR017937">
    <property type="entry name" value="Thioredoxin_CS"/>
</dbReference>
<dbReference type="PANTHER" id="PTHR42852">
    <property type="entry name" value="THIOL:DISULFIDE INTERCHANGE PROTEIN DSBE"/>
    <property type="match status" value="1"/>
</dbReference>
<evidence type="ECO:0000313" key="3">
    <source>
        <dbReference type="EMBL" id="HIX68957.1"/>
    </source>
</evidence>
<evidence type="ECO:0000256" key="1">
    <source>
        <dbReference type="SAM" id="MobiDB-lite"/>
    </source>
</evidence>
<comment type="caution">
    <text evidence="3">The sequence shown here is derived from an EMBL/GenBank/DDBJ whole genome shotgun (WGS) entry which is preliminary data.</text>
</comment>
<feature type="compositionally biased region" description="Basic and acidic residues" evidence="1">
    <location>
        <begin position="35"/>
        <end position="53"/>
    </location>
</feature>
<accession>A0A9D1WXI4</accession>
<dbReference type="CDD" id="cd02966">
    <property type="entry name" value="TlpA_like_family"/>
    <property type="match status" value="1"/>
</dbReference>
<dbReference type="EMBL" id="DXEM01000038">
    <property type="protein sequence ID" value="HIX68957.1"/>
    <property type="molecule type" value="Genomic_DNA"/>
</dbReference>
<evidence type="ECO:0000259" key="2">
    <source>
        <dbReference type="PROSITE" id="PS51352"/>
    </source>
</evidence>
<dbReference type="Gene3D" id="3.40.30.10">
    <property type="entry name" value="Glutaredoxin"/>
    <property type="match status" value="1"/>
</dbReference>
<sequence length="534" mass="59487">MKRNQMLRNLLILAVVLVVGIIAFICLGRKPGKNEKNAAQTEQKEDTNEEKLLSGRVNDSPTGLNLGDSLADIELETESGEAFSIGENLGKYTVVTFWGSWCEYCKEQLEQMESYKITAEKYNASFLLVGVINEEKAPEEELGQVIEAYEIDVPSVIDRDGKVYKKLGIQKLPTNIVLSPEGRVMAIFPGKIDNAAQLDSMLSYVTKGFDTATLEAADSILTNDEGGIQTSTEEEKTHPSGADVLSESQGLIMEYAAETGNKDLFDRAFAYAEKSLGKDGLFLWYGSDDSKTSSNAFLDDLRIYGALLQAEKQWGKEYEKAIEEHGKALCRYNVTAKNEPLDFYDFKEGKSTEFSLCYGDLETIKELEKRTGTKGLYEKTKAILTEGYISDDFPLYYASWSYKEKKYSKKDLNMAEAVYTLYHLAKEGLLKDESKDWLLEQLKGDGIMAGYGVDGSVSEGYESTGIYALTAMIGMECNNSEMVTLSIARMNEFRIFDSANRYNGAFGNADGSGIYSFDQCMALKAYALLESYCR</sequence>
<dbReference type="Proteomes" id="UP000886721">
    <property type="component" value="Unassembled WGS sequence"/>
</dbReference>
<dbReference type="SUPFAM" id="SSF52833">
    <property type="entry name" value="Thioredoxin-like"/>
    <property type="match status" value="1"/>
</dbReference>
<dbReference type="AlphaFoldDB" id="A0A9D1WXI4"/>
<dbReference type="PROSITE" id="PS00194">
    <property type="entry name" value="THIOREDOXIN_1"/>
    <property type="match status" value="1"/>
</dbReference>
<feature type="region of interest" description="Disordered" evidence="1">
    <location>
        <begin position="35"/>
        <end position="60"/>
    </location>
</feature>
<protein>
    <submittedName>
        <fullName evidence="3">TlpA family protein disulfide reductase</fullName>
    </submittedName>
</protein>
<dbReference type="GO" id="GO:0016491">
    <property type="term" value="F:oxidoreductase activity"/>
    <property type="evidence" value="ECO:0007669"/>
    <property type="project" value="InterPro"/>
</dbReference>
<proteinExistence type="predicted"/>
<dbReference type="GO" id="GO:0005975">
    <property type="term" value="P:carbohydrate metabolic process"/>
    <property type="evidence" value="ECO:0007669"/>
    <property type="project" value="InterPro"/>
</dbReference>
<reference evidence="3" key="1">
    <citation type="journal article" date="2021" name="PeerJ">
        <title>Extensive microbial diversity within the chicken gut microbiome revealed by metagenomics and culture.</title>
        <authorList>
            <person name="Gilroy R."/>
            <person name="Ravi A."/>
            <person name="Getino M."/>
            <person name="Pursley I."/>
            <person name="Horton D.L."/>
            <person name="Alikhan N.F."/>
            <person name="Baker D."/>
            <person name="Gharbi K."/>
            <person name="Hall N."/>
            <person name="Watson M."/>
            <person name="Adriaenssens E.M."/>
            <person name="Foster-Nyarko E."/>
            <person name="Jarju S."/>
            <person name="Secka A."/>
            <person name="Antonio M."/>
            <person name="Oren A."/>
            <person name="Chaudhuri R.R."/>
            <person name="La Ragione R."/>
            <person name="Hildebrand F."/>
            <person name="Pallen M.J."/>
        </authorList>
    </citation>
    <scope>NUCLEOTIDE SEQUENCE</scope>
    <source>
        <strain evidence="3">CHK191-13928</strain>
    </source>
</reference>
<dbReference type="PROSITE" id="PS51352">
    <property type="entry name" value="THIOREDOXIN_2"/>
    <property type="match status" value="1"/>
</dbReference>
<dbReference type="InterPro" id="IPR000866">
    <property type="entry name" value="AhpC/TSA"/>
</dbReference>
<gene>
    <name evidence="3" type="ORF">H9735_12655</name>
</gene>
<dbReference type="GO" id="GO:0016209">
    <property type="term" value="F:antioxidant activity"/>
    <property type="evidence" value="ECO:0007669"/>
    <property type="project" value="InterPro"/>
</dbReference>
<dbReference type="SUPFAM" id="SSF48208">
    <property type="entry name" value="Six-hairpin glycosidases"/>
    <property type="match status" value="1"/>
</dbReference>
<dbReference type="Pfam" id="PF00578">
    <property type="entry name" value="AhpC-TSA"/>
    <property type="match status" value="1"/>
</dbReference>
<name>A0A9D1WXI4_9FIRM</name>
<dbReference type="InterPro" id="IPR012341">
    <property type="entry name" value="6hp_glycosidase-like_sf"/>
</dbReference>
<dbReference type="Gene3D" id="1.50.10.10">
    <property type="match status" value="1"/>
</dbReference>
<evidence type="ECO:0000313" key="4">
    <source>
        <dbReference type="Proteomes" id="UP000886721"/>
    </source>
</evidence>
<feature type="domain" description="Thioredoxin" evidence="2">
    <location>
        <begin position="64"/>
        <end position="207"/>
    </location>
</feature>